<sequence length="141" mass="14756">MPVPSNSMEGPYADTPHGALVIVPSRPLPLTSREVPPPPSHIGHAATNPRASGCALLICGFCGFGVCAIGLNGICGGYGVCCTIAGESLLSDDRAVIFFVYRERRARDGDLVDQLSDGAEQATERLSVPVGAVRRRLPRAA</sequence>
<name>A0A0F7L5C8_9VIRU</name>
<reference evidence="1" key="1">
    <citation type="journal article" date="2015" name="Front. Microbiol.">
        <title>Combining genomic sequencing methods to explore viral diversity and reveal potential virus-host interactions.</title>
        <authorList>
            <person name="Chow C.E."/>
            <person name="Winget D.M."/>
            <person name="White R.A.III."/>
            <person name="Hallam S.J."/>
            <person name="Suttle C.A."/>
        </authorList>
    </citation>
    <scope>NUCLEOTIDE SEQUENCE</scope>
    <source>
        <strain evidence="1">Anoxic2_1</strain>
    </source>
</reference>
<reference evidence="1" key="2">
    <citation type="submission" date="2015-03" db="EMBL/GenBank/DDBJ databases">
        <authorList>
            <person name="Chow C.-E.T."/>
            <person name="Winget D.M."/>
            <person name="White R.A.III."/>
            <person name="Hallam S.J."/>
            <person name="Suttle C.A."/>
        </authorList>
    </citation>
    <scope>NUCLEOTIDE SEQUENCE</scope>
    <source>
        <strain evidence="1">Anoxic2_1</strain>
    </source>
</reference>
<proteinExistence type="predicted"/>
<protein>
    <submittedName>
        <fullName evidence="1">Uncharacterized protein</fullName>
    </submittedName>
</protein>
<accession>A0A0F7L5C8</accession>
<organism evidence="1">
    <name type="scientific">uncultured marine virus</name>
    <dbReference type="NCBI Taxonomy" id="186617"/>
    <lineage>
        <taxon>Viruses</taxon>
        <taxon>environmental samples</taxon>
    </lineage>
</organism>
<dbReference type="EMBL" id="KR029585">
    <property type="protein sequence ID" value="AKH46722.1"/>
    <property type="molecule type" value="Genomic_DNA"/>
</dbReference>
<evidence type="ECO:0000313" key="1">
    <source>
        <dbReference type="EMBL" id="AKH46722.1"/>
    </source>
</evidence>